<dbReference type="PANTHER" id="PTHR30353:SF15">
    <property type="entry name" value="INNER MEMBRANE PROTEIN YABI"/>
    <property type="match status" value="1"/>
</dbReference>
<evidence type="ECO:0000259" key="8">
    <source>
        <dbReference type="Pfam" id="PF09335"/>
    </source>
</evidence>
<sequence>MTELHYAEWGVGLLLAAVFAVALLESLAVVGLLVPGVGLLMALTLAATDASVPVALWVVSGAVGAFVGDGISFWLGSKAGPAMHEWRIFRRHPDWINDGEHFFRRWGAWSIVIGRFIGPIRPVIPMVAGVLRMSPRTFWWANLLSAPAWACVYLGGMYWLGEAFVEHFGELDLTSALGLLVIASMVAVLVSVLARK</sequence>
<reference evidence="9 10" key="1">
    <citation type="submission" date="2024-04" db="EMBL/GenBank/DDBJ databases">
        <title>Draft genome sequence of Thalassolituus maritimus NBRC 116585.</title>
        <authorList>
            <person name="Miyakawa T."/>
            <person name="Kusuya Y."/>
            <person name="Miura T."/>
        </authorList>
    </citation>
    <scope>NUCLEOTIDE SEQUENCE [LARGE SCALE GENOMIC DNA]</scope>
    <source>
        <strain evidence="9 10">5NW40-0001</strain>
    </source>
</reference>
<keyword evidence="5 7" id="KW-1133">Transmembrane helix</keyword>
<evidence type="ECO:0000313" key="10">
    <source>
        <dbReference type="Proteomes" id="UP001481413"/>
    </source>
</evidence>
<feature type="transmembrane region" description="Helical" evidence="7">
    <location>
        <begin position="139"/>
        <end position="161"/>
    </location>
</feature>
<dbReference type="Proteomes" id="UP001481413">
    <property type="component" value="Unassembled WGS sequence"/>
</dbReference>
<evidence type="ECO:0000256" key="4">
    <source>
        <dbReference type="ARBA" id="ARBA00022692"/>
    </source>
</evidence>
<comment type="caution">
    <text evidence="9">The sequence shown here is derived from an EMBL/GenBank/DDBJ whole genome shotgun (WGS) entry which is preliminary data.</text>
</comment>
<feature type="transmembrane region" description="Helical" evidence="7">
    <location>
        <begin position="173"/>
        <end position="194"/>
    </location>
</feature>
<keyword evidence="3 7" id="KW-1003">Cell membrane</keyword>
<evidence type="ECO:0000313" key="9">
    <source>
        <dbReference type="EMBL" id="GAA6144378.1"/>
    </source>
</evidence>
<comment type="similarity">
    <text evidence="2 7">Belongs to the DedA family.</text>
</comment>
<evidence type="ECO:0000256" key="7">
    <source>
        <dbReference type="RuleBase" id="RU367016"/>
    </source>
</evidence>
<keyword evidence="6 7" id="KW-0472">Membrane</keyword>
<evidence type="ECO:0000256" key="2">
    <source>
        <dbReference type="ARBA" id="ARBA00010792"/>
    </source>
</evidence>
<evidence type="ECO:0000256" key="5">
    <source>
        <dbReference type="ARBA" id="ARBA00022989"/>
    </source>
</evidence>
<dbReference type="InterPro" id="IPR032818">
    <property type="entry name" value="DedA-like"/>
</dbReference>
<proteinExistence type="inferred from homology"/>
<feature type="transmembrane region" description="Helical" evidence="7">
    <location>
        <begin position="54"/>
        <end position="75"/>
    </location>
</feature>
<evidence type="ECO:0000256" key="3">
    <source>
        <dbReference type="ARBA" id="ARBA00022475"/>
    </source>
</evidence>
<dbReference type="RefSeq" id="WP_353293306.1">
    <property type="nucleotide sequence ID" value="NZ_BAABWH010000001.1"/>
</dbReference>
<accession>A0ABP9ZW64</accession>
<evidence type="ECO:0000256" key="6">
    <source>
        <dbReference type="ARBA" id="ARBA00023136"/>
    </source>
</evidence>
<dbReference type="EMBL" id="BAABWH010000001">
    <property type="protein sequence ID" value="GAA6144378.1"/>
    <property type="molecule type" value="Genomic_DNA"/>
</dbReference>
<organism evidence="9 10">
    <name type="scientific">Thalassolituus maritimus</name>
    <dbReference type="NCBI Taxonomy" id="484498"/>
    <lineage>
        <taxon>Bacteria</taxon>
        <taxon>Pseudomonadati</taxon>
        <taxon>Pseudomonadota</taxon>
        <taxon>Gammaproteobacteria</taxon>
        <taxon>Oceanospirillales</taxon>
        <taxon>Oceanospirillaceae</taxon>
        <taxon>Thalassolituus</taxon>
    </lineage>
</organism>
<gene>
    <name evidence="9" type="ORF">NBRC116585_04950</name>
</gene>
<dbReference type="Pfam" id="PF09335">
    <property type="entry name" value="VTT_dom"/>
    <property type="match status" value="1"/>
</dbReference>
<keyword evidence="10" id="KW-1185">Reference proteome</keyword>
<protein>
    <recommendedName>
        <fullName evidence="8">VTT domain-containing protein</fullName>
    </recommendedName>
</protein>
<dbReference type="InterPro" id="IPR032816">
    <property type="entry name" value="VTT_dom"/>
</dbReference>
<name>A0ABP9ZW64_9GAMM</name>
<keyword evidence="4 7" id="KW-0812">Transmembrane</keyword>
<evidence type="ECO:0000256" key="1">
    <source>
        <dbReference type="ARBA" id="ARBA00004651"/>
    </source>
</evidence>
<feature type="transmembrane region" description="Helical" evidence="7">
    <location>
        <begin position="6"/>
        <end position="24"/>
    </location>
</feature>
<feature type="domain" description="VTT" evidence="8">
    <location>
        <begin position="35"/>
        <end position="155"/>
    </location>
</feature>
<dbReference type="PANTHER" id="PTHR30353">
    <property type="entry name" value="INNER MEMBRANE PROTEIN DEDA-RELATED"/>
    <property type="match status" value="1"/>
</dbReference>
<comment type="subcellular location">
    <subcellularLocation>
        <location evidence="1 7">Cell membrane</location>
        <topology evidence="1 7">Multi-pass membrane protein</topology>
    </subcellularLocation>
</comment>